<gene>
    <name evidence="2" type="ORF">QBC47DRAFT_377323</name>
</gene>
<keyword evidence="3" id="KW-1185">Reference proteome</keyword>
<organism evidence="2 3">
    <name type="scientific">Echria macrotheca</name>
    <dbReference type="NCBI Taxonomy" id="438768"/>
    <lineage>
        <taxon>Eukaryota</taxon>
        <taxon>Fungi</taxon>
        <taxon>Dikarya</taxon>
        <taxon>Ascomycota</taxon>
        <taxon>Pezizomycotina</taxon>
        <taxon>Sordariomycetes</taxon>
        <taxon>Sordariomycetidae</taxon>
        <taxon>Sordariales</taxon>
        <taxon>Schizotheciaceae</taxon>
        <taxon>Echria</taxon>
    </lineage>
</organism>
<dbReference type="EMBL" id="MU839830">
    <property type="protein sequence ID" value="KAK1757934.1"/>
    <property type="molecule type" value="Genomic_DNA"/>
</dbReference>
<evidence type="ECO:0000313" key="2">
    <source>
        <dbReference type="EMBL" id="KAK1757934.1"/>
    </source>
</evidence>
<feature type="chain" id="PRO_5042508786" evidence="1">
    <location>
        <begin position="20"/>
        <end position="228"/>
    </location>
</feature>
<evidence type="ECO:0000313" key="3">
    <source>
        <dbReference type="Proteomes" id="UP001239445"/>
    </source>
</evidence>
<protein>
    <submittedName>
        <fullName evidence="2">Pheromone ppg-1-like protein</fullName>
    </submittedName>
</protein>
<keyword evidence="1" id="KW-0732">Signal</keyword>
<feature type="signal peptide" evidence="1">
    <location>
        <begin position="1"/>
        <end position="19"/>
    </location>
</feature>
<comment type="caution">
    <text evidence="2">The sequence shown here is derived from an EMBL/GenBank/DDBJ whole genome shotgun (WGS) entry which is preliminary data.</text>
</comment>
<dbReference type="AlphaFoldDB" id="A0AAJ0FDS5"/>
<accession>A0AAJ0FDS5</accession>
<sequence>MKLSLISIALVAIASSVQGAATPVHQDDKRTCWVRGQSCWKVKRATEAFTDAIKTSGGLTTPSDPDSEAAVVAKSQIDALALAIAAGQDDPDAFYAGLGLENEFHPAVNMSKRSCTRRGQACWKRDLQADPEAAQVDKRSCGISGQSCWKTKRAAEAVVKTIDAADEESDANVDVSKRSCTRRGQACWKRDVSAEAACHTPGGACTIANRDLDAVYHLARSIVESYSD</sequence>
<evidence type="ECO:0000256" key="1">
    <source>
        <dbReference type="SAM" id="SignalP"/>
    </source>
</evidence>
<reference evidence="2" key="1">
    <citation type="submission" date="2023-06" db="EMBL/GenBank/DDBJ databases">
        <title>Genome-scale phylogeny and comparative genomics of the fungal order Sordariales.</title>
        <authorList>
            <consortium name="Lawrence Berkeley National Laboratory"/>
            <person name="Hensen N."/>
            <person name="Bonometti L."/>
            <person name="Westerberg I."/>
            <person name="Brannstrom I.O."/>
            <person name="Guillou S."/>
            <person name="Cros-Aarteil S."/>
            <person name="Calhoun S."/>
            <person name="Haridas S."/>
            <person name="Kuo A."/>
            <person name="Mondo S."/>
            <person name="Pangilinan J."/>
            <person name="Riley R."/>
            <person name="Labutti K."/>
            <person name="Andreopoulos B."/>
            <person name="Lipzen A."/>
            <person name="Chen C."/>
            <person name="Yanf M."/>
            <person name="Daum C."/>
            <person name="Ng V."/>
            <person name="Clum A."/>
            <person name="Steindorff A."/>
            <person name="Ohm R."/>
            <person name="Martin F."/>
            <person name="Silar P."/>
            <person name="Natvig D."/>
            <person name="Lalanne C."/>
            <person name="Gautier V."/>
            <person name="Ament-Velasquez S.L."/>
            <person name="Kruys A."/>
            <person name="Hutchinson M.I."/>
            <person name="Powell A.J."/>
            <person name="Barry K."/>
            <person name="Miller A.N."/>
            <person name="Grigoriev I.V."/>
            <person name="Debuchy R."/>
            <person name="Gladieux P."/>
            <person name="Thoren M.H."/>
            <person name="Johannesson H."/>
        </authorList>
    </citation>
    <scope>NUCLEOTIDE SEQUENCE</scope>
    <source>
        <strain evidence="2">PSN4</strain>
    </source>
</reference>
<name>A0AAJ0FDS5_9PEZI</name>
<dbReference type="Proteomes" id="UP001239445">
    <property type="component" value="Unassembled WGS sequence"/>
</dbReference>
<proteinExistence type="predicted"/>